<dbReference type="InterPro" id="IPR025965">
    <property type="entry name" value="FlgD/Vpr_Ig-like"/>
</dbReference>
<feature type="chain" id="PRO_5032375127" description="Gingipain domain-containing protein" evidence="2">
    <location>
        <begin position="27"/>
        <end position="1672"/>
    </location>
</feature>
<dbReference type="Gene3D" id="3.40.50.10390">
    <property type="entry name" value="Gingipain r, domain 1"/>
    <property type="match status" value="1"/>
</dbReference>
<evidence type="ECO:0000313" key="5">
    <source>
        <dbReference type="EMBL" id="NMM49365.1"/>
    </source>
</evidence>
<sequence length="1672" mass="186794">MIRPKKILLVISFLLSALIQINAQYANDWINTNQQYYKLQLAESGMYSVSYEQLQANDFPVNSVDPRLMKLYYLGKEQAIKIEGESDGEFNPGDNIIFYGVRNNGELDQSLYSNPGDQPHQYYNIYTDSSFYFLTWSLDGSLGKRMNSYTGNDLGGLPLLETHIEETVRVFTDQAATGVRYIGDIMITPFDKGEQWTGQRVRRGQSFDFSLAPVSGGTGASKLPVFTIQLTGRNNRSHIAEIYVGPNANELSLVTTITFTGFVNESWTGQIPWSAIGSNDEVFVRVTVNNTTTDDISVSYASLNYSQFSDMFGEGNKEFLFDRQTNGDAIGTIKNASSVQEIYDLTDPDNIRTIAFDRQGNDISFIYDGALIERRIFAASNYLGVPQISRVEFSPIDLSANYLIISNKLLHVPADDYDDPVKAYAEYRASISGGGYDTMTMDVDQIFDQFNYGQPGPGGIYNLVKYLGENGNLEFIFIAGRGLYWYSDYYRNGPINSDDGDVLHDLVPTAGFPGSDAIYSAYLNGNDPRGTIATGRFPAKNANDLAAYLNKVKEIEQLPYVELWRKDFLHLSGGLTENELISFRRYVDEFKIDAESHFMGGKVTTQGKNTNNSVEEINIAEQANNGLAMITFFGHSGTVASDIDIGKASDPTQGYENKGKYPFMLINGCYAGNLFGTAIAFSEDWVIIPDKGSIGFIAHANLAFSTDLRLYSGYIYDFAFSDSTYINKTIGEIKVIAEREYYTSIFPSERHMAQVHQMMLYADPAVRLFGAGKPDYAAIAETFTISDGDGGSLNDQSDSISIKVAFHNYGITTKDSINYRITRILEDGTTFIYDDFFRSSILYSDTIVFKIPNVSGAFGNNIFEITVDSEGFVTELNETNNTIRIPVFIPKSGVVTLLPPEFSVLPETETTLVVSSSDSRERNRSFDIDIDSLLLFNSPAFNSIQVSGVIEASLQVSIADTDSVAWFWRSKYSEPAPEEDTSFVRSSFSYINNHPEAWAQLRPDQFKFNDAEGIIIDPITGQWQFENTEAIVGLTTYGASNPDGIPENIRLFINNLNYIITDDSRKICRNNSLNAVAFDRQNANPYAVLDNGNFDLLDPNRCGRRPQVINNFLNSQINQNSGPDLTDYINGLKNGDKVILFSIGSVNYSGITDQTKQLLQSIGVPLTIWNNLSNGHPLIIVGEKGVSPGGATVILAEMTPEELQSIDFDGIINGSFEEGELLSTRIGPATEFQTLKVKANVESNDEYSVTLLGETFSGQQSELSGFTNLQNGEYDISMIDPDQYPYLRLRYSVRDTEDRTPSPLDYWFVTLNYPAEGILYPTDETQTVRTELNEGEIKSIDFAFKNISEKSFSDSLDVLYRIRNRDTGKDFSDTVKILAPTPGVEELFTIDFNTRGFTGENDISVFVNPYVEPEIYYNNNVFSGDRLLKVVRDTLQPTLKVTFDGRVIMDGEIVSPDPLIAIKVRDDQNTLRKSDTTGVELLFKKVCEGCDFQQVVLSSDQVEILPALEDRDYTVNFRPGPLEDGIYSLWVKAADASGNQTGREPYEITFEVINESTITNFYPYPNPFSTSTRFVFTLTGVEVPDEVKITIMTISGRIVREITQDELGPIYAGNNMTEFAWDGTDEFGDRLANGVYLYKVSIRNNGQQIKTRSLRPDSRAFKNGFGKLYILR</sequence>
<dbReference type="InterPro" id="IPR013783">
    <property type="entry name" value="Ig-like_fold"/>
</dbReference>
<dbReference type="SUPFAM" id="SSF52129">
    <property type="entry name" value="Caspase-like"/>
    <property type="match status" value="1"/>
</dbReference>
<feature type="signal peptide" evidence="2">
    <location>
        <begin position="1"/>
        <end position="26"/>
    </location>
</feature>
<dbReference type="Gene3D" id="3.40.50.1460">
    <property type="match status" value="1"/>
</dbReference>
<dbReference type="RefSeq" id="WP_169682427.1">
    <property type="nucleotide sequence ID" value="NZ_JABBNU010000008.1"/>
</dbReference>
<organism evidence="5 6">
    <name type="scientific">Marinigracilibium pacificum</name>
    <dbReference type="NCBI Taxonomy" id="2729599"/>
    <lineage>
        <taxon>Bacteria</taxon>
        <taxon>Pseudomonadati</taxon>
        <taxon>Bacteroidota</taxon>
        <taxon>Cytophagia</taxon>
        <taxon>Cytophagales</taxon>
        <taxon>Flammeovirgaceae</taxon>
        <taxon>Marinigracilibium</taxon>
    </lineage>
</organism>
<dbReference type="CDD" id="cd02258">
    <property type="entry name" value="Peptidase_C25_N"/>
    <property type="match status" value="1"/>
</dbReference>
<feature type="domain" description="FlgD/Vpr Ig-like" evidence="4">
    <location>
        <begin position="1573"/>
        <end position="1644"/>
    </location>
</feature>
<dbReference type="Pfam" id="PF01364">
    <property type="entry name" value="Peptidase_C25"/>
    <property type="match status" value="1"/>
</dbReference>
<proteinExistence type="predicted"/>
<evidence type="ECO:0008006" key="7">
    <source>
        <dbReference type="Google" id="ProtNLM"/>
    </source>
</evidence>
<dbReference type="InterPro" id="IPR001769">
    <property type="entry name" value="Gingipain"/>
</dbReference>
<dbReference type="EMBL" id="JABBNU010000008">
    <property type="protein sequence ID" value="NMM49365.1"/>
    <property type="molecule type" value="Genomic_DNA"/>
</dbReference>
<dbReference type="Proteomes" id="UP000559010">
    <property type="component" value="Unassembled WGS sequence"/>
</dbReference>
<name>A0A848J1H3_9BACT</name>
<dbReference type="Gene3D" id="2.60.40.10">
    <property type="entry name" value="Immunoglobulins"/>
    <property type="match status" value="1"/>
</dbReference>
<evidence type="ECO:0000259" key="4">
    <source>
        <dbReference type="Pfam" id="PF13860"/>
    </source>
</evidence>
<dbReference type="GO" id="GO:0006508">
    <property type="term" value="P:proteolysis"/>
    <property type="evidence" value="ECO:0007669"/>
    <property type="project" value="InterPro"/>
</dbReference>
<protein>
    <recommendedName>
        <fullName evidence="7">Gingipain domain-containing protein</fullName>
    </recommendedName>
</protein>
<evidence type="ECO:0000256" key="2">
    <source>
        <dbReference type="SAM" id="SignalP"/>
    </source>
</evidence>
<evidence type="ECO:0000313" key="6">
    <source>
        <dbReference type="Proteomes" id="UP000559010"/>
    </source>
</evidence>
<gene>
    <name evidence="5" type="ORF">HH304_13220</name>
</gene>
<comment type="caution">
    <text evidence="5">The sequence shown here is derived from an EMBL/GenBank/DDBJ whole genome shotgun (WGS) entry which is preliminary data.</text>
</comment>
<evidence type="ECO:0000259" key="3">
    <source>
        <dbReference type="Pfam" id="PF01364"/>
    </source>
</evidence>
<dbReference type="Gene3D" id="2.60.40.4070">
    <property type="match status" value="1"/>
</dbReference>
<reference evidence="5 6" key="1">
    <citation type="submission" date="2020-04" db="EMBL/GenBank/DDBJ databases">
        <title>Flammeovirgaceae bacterium KN852 isolated from deep sea.</title>
        <authorList>
            <person name="Zhang D.-C."/>
        </authorList>
    </citation>
    <scope>NUCLEOTIDE SEQUENCE [LARGE SCALE GENOMIC DNA]</scope>
    <source>
        <strain evidence="5 6">KN852</strain>
    </source>
</reference>
<dbReference type="InterPro" id="IPR029030">
    <property type="entry name" value="Caspase-like_dom_sf"/>
</dbReference>
<dbReference type="GO" id="GO:0008234">
    <property type="term" value="F:cysteine-type peptidase activity"/>
    <property type="evidence" value="ECO:0007669"/>
    <property type="project" value="InterPro"/>
</dbReference>
<evidence type="ECO:0000256" key="1">
    <source>
        <dbReference type="ARBA" id="ARBA00022729"/>
    </source>
</evidence>
<keyword evidence="1 2" id="KW-0732">Signal</keyword>
<keyword evidence="6" id="KW-1185">Reference proteome</keyword>
<accession>A0A848J1H3</accession>
<dbReference type="InterPro" id="IPR029031">
    <property type="entry name" value="Gingipain_N_sf"/>
</dbReference>
<dbReference type="Pfam" id="PF13860">
    <property type="entry name" value="FlgD_ig"/>
    <property type="match status" value="1"/>
</dbReference>
<feature type="domain" description="Gingipain" evidence="3">
    <location>
        <begin position="402"/>
        <end position="768"/>
    </location>
</feature>